<keyword evidence="4" id="KW-0378">Hydrolase</keyword>
<evidence type="ECO:0000313" key="9">
    <source>
        <dbReference type="Proteomes" id="UP001239909"/>
    </source>
</evidence>
<evidence type="ECO:0000313" key="8">
    <source>
        <dbReference type="EMBL" id="GMG82332.1"/>
    </source>
</evidence>
<evidence type="ECO:0000256" key="3">
    <source>
        <dbReference type="ARBA" id="ARBA00011901"/>
    </source>
</evidence>
<dbReference type="EC" id="3.5.1.28" evidence="3"/>
<feature type="domain" description="N-acetylmuramoyl-L-alanine amidase" evidence="7">
    <location>
        <begin position="10"/>
        <end position="147"/>
    </location>
</feature>
<accession>A0ABQ6LH51</accession>
<feature type="region of interest" description="Disordered" evidence="6">
    <location>
        <begin position="166"/>
        <end position="208"/>
    </location>
</feature>
<dbReference type="InterPro" id="IPR051206">
    <property type="entry name" value="NAMLAA_amidase_2"/>
</dbReference>
<comment type="catalytic activity">
    <reaction evidence="1">
        <text>Hydrolyzes the link between N-acetylmuramoyl residues and L-amino acid residues in certain cell-wall glycopeptides.</text>
        <dbReference type="EC" id="3.5.1.28"/>
    </reaction>
</comment>
<evidence type="ECO:0000256" key="6">
    <source>
        <dbReference type="SAM" id="MobiDB-lite"/>
    </source>
</evidence>
<dbReference type="InterPro" id="IPR036366">
    <property type="entry name" value="PGBDSf"/>
</dbReference>
<evidence type="ECO:0000256" key="4">
    <source>
        <dbReference type="ARBA" id="ARBA00022801"/>
    </source>
</evidence>
<reference evidence="8 9" key="1">
    <citation type="submission" date="2023-04" db="EMBL/GenBank/DDBJ databases">
        <title>Marinoamorphus aggregata gen. nov., sp. Nov., isolate from tissue of brittle star Ophioplocus japonicus.</title>
        <authorList>
            <person name="Kawano K."/>
            <person name="Sawayama S."/>
            <person name="Nakagawa S."/>
        </authorList>
    </citation>
    <scope>NUCLEOTIDE SEQUENCE [LARGE SCALE GENOMIC DNA]</scope>
    <source>
        <strain evidence="8 9">NKW23</strain>
    </source>
</reference>
<dbReference type="PANTHER" id="PTHR30417">
    <property type="entry name" value="N-ACETYLMURAMOYL-L-ALANINE AMIDASE AMID"/>
    <property type="match status" value="1"/>
</dbReference>
<dbReference type="InterPro" id="IPR002502">
    <property type="entry name" value="Amidase_domain"/>
</dbReference>
<dbReference type="SUPFAM" id="SSF55846">
    <property type="entry name" value="N-acetylmuramoyl-L-alanine amidase-like"/>
    <property type="match status" value="1"/>
</dbReference>
<dbReference type="Gene3D" id="1.10.101.10">
    <property type="entry name" value="PGBD-like superfamily/PGBD"/>
    <property type="match status" value="1"/>
</dbReference>
<dbReference type="SUPFAM" id="SSF47090">
    <property type="entry name" value="PGBD-like"/>
    <property type="match status" value="1"/>
</dbReference>
<organism evidence="8 9">
    <name type="scientific">Paralimibaculum aggregatum</name>
    <dbReference type="NCBI Taxonomy" id="3036245"/>
    <lineage>
        <taxon>Bacteria</taxon>
        <taxon>Pseudomonadati</taxon>
        <taxon>Pseudomonadota</taxon>
        <taxon>Alphaproteobacteria</taxon>
        <taxon>Rhodobacterales</taxon>
        <taxon>Paracoccaceae</taxon>
        <taxon>Paralimibaculum</taxon>
    </lineage>
</organism>
<comment type="caution">
    <text evidence="8">The sequence shown here is derived from an EMBL/GenBank/DDBJ whole genome shotgun (WGS) entry which is preliminary data.</text>
</comment>
<dbReference type="SMART" id="SM00644">
    <property type="entry name" value="Ami_2"/>
    <property type="match status" value="1"/>
</dbReference>
<dbReference type="Proteomes" id="UP001239909">
    <property type="component" value="Unassembled WGS sequence"/>
</dbReference>
<evidence type="ECO:0000256" key="1">
    <source>
        <dbReference type="ARBA" id="ARBA00001561"/>
    </source>
</evidence>
<evidence type="ECO:0000259" key="7">
    <source>
        <dbReference type="SMART" id="SM00644"/>
    </source>
</evidence>
<dbReference type="EMBL" id="BSYI01000009">
    <property type="protein sequence ID" value="GMG82332.1"/>
    <property type="molecule type" value="Genomic_DNA"/>
</dbReference>
<evidence type="ECO:0000256" key="5">
    <source>
        <dbReference type="ARBA" id="ARBA00023316"/>
    </source>
</evidence>
<dbReference type="Gene3D" id="3.40.80.10">
    <property type="entry name" value="Peptidoglycan recognition protein-like"/>
    <property type="match status" value="1"/>
</dbReference>
<proteinExistence type="inferred from homology"/>
<dbReference type="RefSeq" id="WP_285671109.1">
    <property type="nucleotide sequence ID" value="NZ_BSYI01000009.1"/>
</dbReference>
<name>A0ABQ6LH51_9RHOB</name>
<gene>
    <name evidence="8" type="ORF">LNKW23_15450</name>
</gene>
<dbReference type="InterPro" id="IPR036365">
    <property type="entry name" value="PGBD-like_sf"/>
</dbReference>
<sequence length="275" mass="28544">MERGIGEHPSPNFGARRGGARPDMAVLHYTGMESAAAARDRLCDPAAEVSAHYLVAETGAVLRLVPEAARAWHAGAAAWGDVTDVNSRSIGIELVNPGTGPAAHPFPEPQMAALEALLSGVMARWAIPPERVVGHACIAPGRKIDPGPRFDWRRLALAGLSVWEPPGQGDAGADAARRRDMPAAAGAPPAPLPVPPAGSPQPGAWQAAPPAAAFQAAARGFGYGVAASGEWDTATRAVWQAFALRFRPAEADGPATAAGLGQLRRLAARWPCRRG</sequence>
<dbReference type="CDD" id="cd06583">
    <property type="entry name" value="PGRP"/>
    <property type="match status" value="1"/>
</dbReference>
<feature type="compositionally biased region" description="Pro residues" evidence="6">
    <location>
        <begin position="188"/>
        <end position="199"/>
    </location>
</feature>
<dbReference type="PANTHER" id="PTHR30417:SF1">
    <property type="entry name" value="N-ACETYLMURAMOYL-L-ALANINE AMIDASE AMID"/>
    <property type="match status" value="1"/>
</dbReference>
<dbReference type="InterPro" id="IPR036505">
    <property type="entry name" value="Amidase/PGRP_sf"/>
</dbReference>
<evidence type="ECO:0000256" key="2">
    <source>
        <dbReference type="ARBA" id="ARBA00007553"/>
    </source>
</evidence>
<keyword evidence="5" id="KW-0961">Cell wall biogenesis/degradation</keyword>
<comment type="similarity">
    <text evidence="2">Belongs to the N-acetylmuramoyl-L-alanine amidase 2 family.</text>
</comment>
<protein>
    <recommendedName>
        <fullName evidence="3">N-acetylmuramoyl-L-alanine amidase</fullName>
        <ecNumber evidence="3">3.5.1.28</ecNumber>
    </recommendedName>
</protein>
<dbReference type="Pfam" id="PF01510">
    <property type="entry name" value="Amidase_2"/>
    <property type="match status" value="1"/>
</dbReference>
<keyword evidence="9" id="KW-1185">Reference proteome</keyword>